<evidence type="ECO:0000313" key="1">
    <source>
        <dbReference type="EMBL" id="EFO16369.1"/>
    </source>
</evidence>
<dbReference type="KEGG" id="loa:LOAG_12138"/>
<accession>A0A1S0TM95</accession>
<sequence>MKNYKDCYSKSILLSDSIGQMNVSVEKKHPYTHPHTNADLRVHTSTHIQHSTHTHTHHTHTHTHTHIHIYIHIHIHIHIHISNPGHTISFCKISAIQYATICQFTSSATFFFVSNT</sequence>
<dbReference type="RefSeq" id="XP_003147699.1">
    <property type="nucleotide sequence ID" value="XM_003147651.1"/>
</dbReference>
<reference evidence="1" key="1">
    <citation type="submission" date="2012-04" db="EMBL/GenBank/DDBJ databases">
        <title>The Genome Sequence of Loa loa.</title>
        <authorList>
            <consortium name="The Broad Institute Genome Sequencing Platform"/>
            <consortium name="Broad Institute Genome Sequencing Center for Infectious Disease"/>
            <person name="Nutman T.B."/>
            <person name="Fink D.L."/>
            <person name="Russ C."/>
            <person name="Young S."/>
            <person name="Zeng Q."/>
            <person name="Gargeya S."/>
            <person name="Alvarado L."/>
            <person name="Berlin A."/>
            <person name="Chapman S.B."/>
            <person name="Chen Z."/>
            <person name="Freedman E."/>
            <person name="Gellesch M."/>
            <person name="Goldberg J."/>
            <person name="Griggs A."/>
            <person name="Gujja S."/>
            <person name="Heilman E.R."/>
            <person name="Heiman D."/>
            <person name="Howarth C."/>
            <person name="Mehta T."/>
            <person name="Neiman D."/>
            <person name="Pearson M."/>
            <person name="Roberts A."/>
            <person name="Saif S."/>
            <person name="Shea T."/>
            <person name="Shenoy N."/>
            <person name="Sisk P."/>
            <person name="Stolte C."/>
            <person name="Sykes S."/>
            <person name="White J."/>
            <person name="Yandava C."/>
            <person name="Haas B."/>
            <person name="Henn M.R."/>
            <person name="Nusbaum C."/>
            <person name="Birren B."/>
        </authorList>
    </citation>
    <scope>NUCLEOTIDE SEQUENCE [LARGE SCALE GENOMIC DNA]</scope>
</reference>
<dbReference type="AlphaFoldDB" id="A0A1S0TM95"/>
<gene>
    <name evidence="1" type="ORF">LOAG_12138</name>
</gene>
<dbReference type="GeneID" id="9949599"/>
<dbReference type="CTD" id="9949599"/>
<dbReference type="InParanoid" id="A0A1S0TM95"/>
<proteinExistence type="predicted"/>
<organism evidence="1">
    <name type="scientific">Loa loa</name>
    <name type="common">Eye worm</name>
    <name type="synonym">Filaria loa</name>
    <dbReference type="NCBI Taxonomy" id="7209"/>
    <lineage>
        <taxon>Eukaryota</taxon>
        <taxon>Metazoa</taxon>
        <taxon>Ecdysozoa</taxon>
        <taxon>Nematoda</taxon>
        <taxon>Chromadorea</taxon>
        <taxon>Rhabditida</taxon>
        <taxon>Spirurina</taxon>
        <taxon>Spiruromorpha</taxon>
        <taxon>Filarioidea</taxon>
        <taxon>Onchocercidae</taxon>
        <taxon>Loa</taxon>
    </lineage>
</organism>
<name>A0A1S0TM95_LOALO</name>
<protein>
    <submittedName>
        <fullName evidence="1">Uncharacterized protein</fullName>
    </submittedName>
</protein>
<dbReference type="EMBL" id="JH712379">
    <property type="protein sequence ID" value="EFO16369.1"/>
    <property type="molecule type" value="Genomic_DNA"/>
</dbReference>
<feature type="non-terminal residue" evidence="1">
    <location>
        <position position="116"/>
    </location>
</feature>